<name>A0A0G9JYU2_9BACT</name>
<dbReference type="Pfam" id="PF17775">
    <property type="entry name" value="YchJ_M-like"/>
    <property type="match status" value="1"/>
</dbReference>
<dbReference type="SUPFAM" id="SSF103642">
    <property type="entry name" value="Sec-C motif"/>
    <property type="match status" value="1"/>
</dbReference>
<comment type="caution">
    <text evidence="2">The sequence shown here is derived from an EMBL/GenBank/DDBJ whole genome shotgun (WGS) entry which is preliminary data.</text>
</comment>
<dbReference type="Proteomes" id="UP000035514">
    <property type="component" value="Unassembled WGS sequence"/>
</dbReference>
<dbReference type="InterPro" id="IPR004027">
    <property type="entry name" value="SEC_C_motif"/>
</dbReference>
<dbReference type="SUPFAM" id="SSF54427">
    <property type="entry name" value="NTF2-like"/>
    <property type="match status" value="1"/>
</dbReference>
<dbReference type="AlphaFoldDB" id="A0A0G9JYU2"/>
<evidence type="ECO:0000259" key="1">
    <source>
        <dbReference type="Pfam" id="PF17775"/>
    </source>
</evidence>
<feature type="domain" description="YchJ-like middle NTF2-like" evidence="1">
    <location>
        <begin position="34"/>
        <end position="134"/>
    </location>
</feature>
<reference evidence="2 3" key="1">
    <citation type="submission" date="2014-01" db="EMBL/GenBank/DDBJ databases">
        <title>Development of a Comparative Genomic Fingerprinting Assay for High Resolution Genotyping of Arcobacter butzleri.</title>
        <authorList>
            <person name="Webb A.L."/>
            <person name="Inglis G.D."/>
            <person name="Kruczkiewicz P."/>
            <person name="Selinger L.B."/>
            <person name="Taboada E.N."/>
        </authorList>
    </citation>
    <scope>NUCLEOTIDE SEQUENCE [LARGE SCALE GENOMIC DNA]</scope>
    <source>
        <strain evidence="2 3">L348</strain>
    </source>
</reference>
<dbReference type="PATRIC" id="fig|1447256.3.peg.1313"/>
<dbReference type="Gene3D" id="3.10.450.50">
    <property type="match status" value="1"/>
</dbReference>
<dbReference type="PANTHER" id="PTHR33747:SF1">
    <property type="entry name" value="ADENYLATE CYCLASE-ASSOCIATED CAP C-TERMINAL DOMAIN-CONTAINING PROTEIN"/>
    <property type="match status" value="1"/>
</dbReference>
<dbReference type="PANTHER" id="PTHR33747">
    <property type="entry name" value="UPF0225 PROTEIN SCO1677"/>
    <property type="match status" value="1"/>
</dbReference>
<evidence type="ECO:0000313" key="3">
    <source>
        <dbReference type="Proteomes" id="UP000035514"/>
    </source>
</evidence>
<dbReference type="Pfam" id="PF02810">
    <property type="entry name" value="SEC-C"/>
    <property type="match status" value="1"/>
</dbReference>
<proteinExistence type="predicted"/>
<gene>
    <name evidence="2" type="ORF">AA20_06730</name>
</gene>
<dbReference type="RefSeq" id="WP_046996755.1">
    <property type="nucleotide sequence ID" value="NZ_JAIQ01000096.1"/>
</dbReference>
<sequence>MKISVNYLCPCGSLKKYKKCCKIFHDNIKKTSNALELMKSRFSAYAFEQSEYIIKTTHKDNPDFSTNISVWKDEIEMYSKNTNFEKLEILNFEENEFEAFVTFKATLFQNNNDISFIEKSRFKKLGDIWLYVDGEFYDKYEELLN</sequence>
<evidence type="ECO:0000313" key="2">
    <source>
        <dbReference type="EMBL" id="KLD99453.1"/>
    </source>
</evidence>
<dbReference type="EMBL" id="JAIQ01000096">
    <property type="protein sequence ID" value="KLD99453.1"/>
    <property type="molecule type" value="Genomic_DNA"/>
</dbReference>
<dbReference type="InterPro" id="IPR048469">
    <property type="entry name" value="YchJ-like_M"/>
</dbReference>
<accession>A0A0G9JYU2</accession>
<protein>
    <recommendedName>
        <fullName evidence="1">YchJ-like middle NTF2-like domain-containing protein</fullName>
    </recommendedName>
</protein>
<dbReference type="InterPro" id="IPR032710">
    <property type="entry name" value="NTF2-like_dom_sf"/>
</dbReference>
<organism evidence="2 3">
    <name type="scientific">Aliarcobacter butzleri L348</name>
    <dbReference type="NCBI Taxonomy" id="1447256"/>
    <lineage>
        <taxon>Bacteria</taxon>
        <taxon>Pseudomonadati</taxon>
        <taxon>Campylobacterota</taxon>
        <taxon>Epsilonproteobacteria</taxon>
        <taxon>Campylobacterales</taxon>
        <taxon>Arcobacteraceae</taxon>
        <taxon>Aliarcobacter</taxon>
    </lineage>
</organism>